<feature type="transmembrane region" description="Helical" evidence="5">
    <location>
        <begin position="336"/>
        <end position="358"/>
    </location>
</feature>
<accession>A0A853CL61</accession>
<feature type="transmembrane region" description="Helical" evidence="5">
    <location>
        <begin position="302"/>
        <end position="324"/>
    </location>
</feature>
<dbReference type="GO" id="GO:0022857">
    <property type="term" value="F:transmembrane transporter activity"/>
    <property type="evidence" value="ECO:0007669"/>
    <property type="project" value="InterPro"/>
</dbReference>
<dbReference type="Proteomes" id="UP000541969">
    <property type="component" value="Unassembled WGS sequence"/>
</dbReference>
<protein>
    <submittedName>
        <fullName evidence="7">CP family cyanate transporter-like MFS transporter</fullName>
    </submittedName>
</protein>
<comment type="caution">
    <text evidence="7">The sequence shown here is derived from an EMBL/GenBank/DDBJ whole genome shotgun (WGS) entry which is preliminary data.</text>
</comment>
<dbReference type="InterPro" id="IPR011701">
    <property type="entry name" value="MFS"/>
</dbReference>
<dbReference type="SUPFAM" id="SSF103473">
    <property type="entry name" value="MFS general substrate transporter"/>
    <property type="match status" value="1"/>
</dbReference>
<feature type="transmembrane region" description="Helical" evidence="5">
    <location>
        <begin position="135"/>
        <end position="158"/>
    </location>
</feature>
<feature type="transmembrane region" description="Helical" evidence="5">
    <location>
        <begin position="278"/>
        <end position="296"/>
    </location>
</feature>
<dbReference type="InterPro" id="IPR020846">
    <property type="entry name" value="MFS_dom"/>
</dbReference>
<dbReference type="Gene3D" id="1.20.1250.20">
    <property type="entry name" value="MFS general substrate transporter like domains"/>
    <property type="match status" value="1"/>
</dbReference>
<evidence type="ECO:0000256" key="5">
    <source>
        <dbReference type="SAM" id="Phobius"/>
    </source>
</evidence>
<feature type="transmembrane region" description="Helical" evidence="5">
    <location>
        <begin position="164"/>
        <end position="183"/>
    </location>
</feature>
<evidence type="ECO:0000313" key="8">
    <source>
        <dbReference type="Proteomes" id="UP000541969"/>
    </source>
</evidence>
<evidence type="ECO:0000256" key="2">
    <source>
        <dbReference type="ARBA" id="ARBA00022692"/>
    </source>
</evidence>
<dbReference type="EMBL" id="JACBZT010000001">
    <property type="protein sequence ID" value="NYJ08665.1"/>
    <property type="molecule type" value="Genomic_DNA"/>
</dbReference>
<feature type="transmembrane region" description="Helical" evidence="5">
    <location>
        <begin position="101"/>
        <end position="123"/>
    </location>
</feature>
<dbReference type="GO" id="GO:0005886">
    <property type="term" value="C:plasma membrane"/>
    <property type="evidence" value="ECO:0007669"/>
    <property type="project" value="UniProtKB-SubCell"/>
</dbReference>
<organism evidence="7 8">
    <name type="scientific">Petropleomorpha daqingensis</name>
    <dbReference type="NCBI Taxonomy" id="2026353"/>
    <lineage>
        <taxon>Bacteria</taxon>
        <taxon>Bacillati</taxon>
        <taxon>Actinomycetota</taxon>
        <taxon>Actinomycetes</taxon>
        <taxon>Geodermatophilales</taxon>
        <taxon>Geodermatophilaceae</taxon>
        <taxon>Petropleomorpha</taxon>
    </lineage>
</organism>
<feature type="domain" description="Major facilitator superfamily (MFS) profile" evidence="6">
    <location>
        <begin position="8"/>
        <end position="387"/>
    </location>
</feature>
<feature type="transmembrane region" description="Helical" evidence="5">
    <location>
        <begin position="247"/>
        <end position="269"/>
    </location>
</feature>
<dbReference type="PANTHER" id="PTHR23523:SF2">
    <property type="entry name" value="2-NITROIMIDAZOLE TRANSPORTER"/>
    <property type="match status" value="1"/>
</dbReference>
<dbReference type="RefSeq" id="WP_179721426.1">
    <property type="nucleotide sequence ID" value="NZ_JACBZT010000001.1"/>
</dbReference>
<feature type="transmembrane region" description="Helical" evidence="5">
    <location>
        <begin position="364"/>
        <end position="383"/>
    </location>
</feature>
<dbReference type="InterPro" id="IPR052524">
    <property type="entry name" value="MFS_Cyanate_Porter"/>
</dbReference>
<sequence length="406" mass="40522">MNPAPPRATGMLLAGVLLAGLNLRLSIAAVSPVLPEIRADLHLSATVAGLLTTLPVLCFAGFAPVAAWFGRRVGAERAILLGLVLLGAATALRVLDGAPVLLAGTVLLGAAMAVGNVLLPAVVKRDFGPRAGTVTGLYTATFTVGAAATAALTAPLAAVWGWRAALGCWAVLAVVAVVVWALATRGDRGVPGARAAGPSGGPRVWRSGLAWAVSTALMLQTGLYYAVTAWLPSLLVDELGRGGAAAGASAGSLFQSLGIPGTLIVPLVVRRSTSQRGLGLVVAAGWAVLVVGLLVAPAAWPVWAVVGGIAQGAGLALAFTLVVLRSADEEQARQLSGMGQLVGYGGGALAPLAVGALYAVGGSWTLPLGFLVVLVVVQAAVLFRAGRPGTLAPLSERTGPEASPGS</sequence>
<proteinExistence type="predicted"/>
<evidence type="ECO:0000313" key="7">
    <source>
        <dbReference type="EMBL" id="NYJ08665.1"/>
    </source>
</evidence>
<dbReference type="AlphaFoldDB" id="A0A853CL61"/>
<reference evidence="7 8" key="1">
    <citation type="submission" date="2020-07" db="EMBL/GenBank/DDBJ databases">
        <title>Sequencing the genomes of 1000 actinobacteria strains.</title>
        <authorList>
            <person name="Klenk H.-P."/>
        </authorList>
    </citation>
    <scope>NUCLEOTIDE SEQUENCE [LARGE SCALE GENOMIC DNA]</scope>
    <source>
        <strain evidence="7 8">DSM 104001</strain>
    </source>
</reference>
<feature type="transmembrane region" description="Helical" evidence="5">
    <location>
        <begin position="44"/>
        <end position="66"/>
    </location>
</feature>
<keyword evidence="4 5" id="KW-0472">Membrane</keyword>
<dbReference type="PROSITE" id="PS50850">
    <property type="entry name" value="MFS"/>
    <property type="match status" value="1"/>
</dbReference>
<evidence type="ECO:0000259" key="6">
    <source>
        <dbReference type="PROSITE" id="PS50850"/>
    </source>
</evidence>
<dbReference type="PANTHER" id="PTHR23523">
    <property type="match status" value="1"/>
</dbReference>
<feature type="transmembrane region" description="Helical" evidence="5">
    <location>
        <begin position="204"/>
        <end position="227"/>
    </location>
</feature>
<feature type="transmembrane region" description="Helical" evidence="5">
    <location>
        <begin position="78"/>
        <end position="95"/>
    </location>
</feature>
<dbReference type="Pfam" id="PF07690">
    <property type="entry name" value="MFS_1"/>
    <property type="match status" value="1"/>
</dbReference>
<keyword evidence="3 5" id="KW-1133">Transmembrane helix</keyword>
<evidence type="ECO:0000256" key="1">
    <source>
        <dbReference type="ARBA" id="ARBA00004651"/>
    </source>
</evidence>
<keyword evidence="8" id="KW-1185">Reference proteome</keyword>
<dbReference type="InterPro" id="IPR036259">
    <property type="entry name" value="MFS_trans_sf"/>
</dbReference>
<evidence type="ECO:0000256" key="4">
    <source>
        <dbReference type="ARBA" id="ARBA00023136"/>
    </source>
</evidence>
<keyword evidence="2 5" id="KW-0812">Transmembrane</keyword>
<name>A0A853CL61_9ACTN</name>
<gene>
    <name evidence="7" type="ORF">GGQ55_004943</name>
</gene>
<evidence type="ECO:0000256" key="3">
    <source>
        <dbReference type="ARBA" id="ARBA00022989"/>
    </source>
</evidence>
<comment type="subcellular location">
    <subcellularLocation>
        <location evidence="1">Cell membrane</location>
        <topology evidence="1">Multi-pass membrane protein</topology>
    </subcellularLocation>
</comment>